<name>X1MUQ2_9ZZZZ</name>
<feature type="transmembrane region" description="Helical" evidence="1">
    <location>
        <begin position="74"/>
        <end position="94"/>
    </location>
</feature>
<feature type="transmembrane region" description="Helical" evidence="1">
    <location>
        <begin position="22"/>
        <end position="42"/>
    </location>
</feature>
<feature type="transmembrane region" description="Helical" evidence="1">
    <location>
        <begin position="49"/>
        <end position="68"/>
    </location>
</feature>
<keyword evidence="1" id="KW-0472">Membrane</keyword>
<feature type="non-terminal residue" evidence="2">
    <location>
        <position position="1"/>
    </location>
</feature>
<reference evidence="2" key="1">
    <citation type="journal article" date="2014" name="Front. Microbiol.">
        <title>High frequency of phylogenetically diverse reductive dehalogenase-homologous genes in deep subseafloor sedimentary metagenomes.</title>
        <authorList>
            <person name="Kawai M."/>
            <person name="Futagami T."/>
            <person name="Toyoda A."/>
            <person name="Takaki Y."/>
            <person name="Nishi S."/>
            <person name="Hori S."/>
            <person name="Arai W."/>
            <person name="Tsubouchi T."/>
            <person name="Morono Y."/>
            <person name="Uchiyama I."/>
            <person name="Ito T."/>
            <person name="Fujiyama A."/>
            <person name="Inagaki F."/>
            <person name="Takami H."/>
        </authorList>
    </citation>
    <scope>NUCLEOTIDE SEQUENCE</scope>
    <source>
        <strain evidence="2">Expedition CK06-06</strain>
    </source>
</reference>
<proteinExistence type="predicted"/>
<accession>X1MUQ2</accession>
<dbReference type="EMBL" id="BARV01021275">
    <property type="protein sequence ID" value="GAI21771.1"/>
    <property type="molecule type" value="Genomic_DNA"/>
</dbReference>
<keyword evidence="1" id="KW-1133">Transmembrane helix</keyword>
<protein>
    <submittedName>
        <fullName evidence="2">Uncharacterized protein</fullName>
    </submittedName>
</protein>
<sequence>PGIIKQIIAGEVEGMQQTHRGLLVSATFMAIPIVMVVLSMTLNYDANRWANIIFSIFFFGFTLIWLLIKPPPAYKILLGSVGLVCNALIVWYAYMWK</sequence>
<comment type="caution">
    <text evidence="2">The sequence shown here is derived from an EMBL/GenBank/DDBJ whole genome shotgun (WGS) entry which is preliminary data.</text>
</comment>
<evidence type="ECO:0000256" key="1">
    <source>
        <dbReference type="SAM" id="Phobius"/>
    </source>
</evidence>
<evidence type="ECO:0000313" key="2">
    <source>
        <dbReference type="EMBL" id="GAI21771.1"/>
    </source>
</evidence>
<organism evidence="2">
    <name type="scientific">marine sediment metagenome</name>
    <dbReference type="NCBI Taxonomy" id="412755"/>
    <lineage>
        <taxon>unclassified sequences</taxon>
        <taxon>metagenomes</taxon>
        <taxon>ecological metagenomes</taxon>
    </lineage>
</organism>
<gene>
    <name evidence="2" type="ORF">S06H3_35284</name>
</gene>
<keyword evidence="1" id="KW-0812">Transmembrane</keyword>
<dbReference type="Pfam" id="PF19851">
    <property type="entry name" value="DUF6326"/>
    <property type="match status" value="1"/>
</dbReference>
<dbReference type="AlphaFoldDB" id="X1MUQ2"/>
<dbReference type="InterPro" id="IPR046289">
    <property type="entry name" value="DUF6326"/>
</dbReference>